<keyword evidence="5" id="KW-0539">Nucleus</keyword>
<gene>
    <name evidence="7" type="ORF">MPH_13839</name>
</gene>
<evidence type="ECO:0000256" key="3">
    <source>
        <dbReference type="ARBA" id="ARBA00022771"/>
    </source>
</evidence>
<protein>
    <submittedName>
        <fullName evidence="7">Ribonuclease H-like protein</fullName>
    </submittedName>
</protein>
<dbReference type="Proteomes" id="UP000007129">
    <property type="component" value="Unassembled WGS sequence"/>
</dbReference>
<dbReference type="OrthoDB" id="3693538at2759"/>
<comment type="caution">
    <text evidence="7">The sequence shown here is derived from an EMBL/GenBank/DDBJ whole genome shotgun (WGS) entry which is preliminary data.</text>
</comment>
<feature type="region of interest" description="Disordered" evidence="6">
    <location>
        <begin position="1"/>
        <end position="20"/>
    </location>
</feature>
<evidence type="ECO:0000256" key="1">
    <source>
        <dbReference type="ARBA" id="ARBA00004123"/>
    </source>
</evidence>
<keyword evidence="2" id="KW-0479">Metal-binding</keyword>
<sequence length="207" mass="23362">MHRCEDSASASLSAPWSPPTRQLDHTKFRSRLIEWTIKTNQTFRAATDDSLFSLLQSVAEDVDISPLKVSHFTLGRWVRRLHKDSKKTIARRIKEARSAINVSFDMWTSSNDLPMLAIVSHFIDRQGSYRSPLIALTQVEGSHTGKNIANHVVKVLQDYKLTADNIGYFVLDNASNNNTAIDEIARQFGFNGSHARLRCAGHNQSRL</sequence>
<dbReference type="STRING" id="1126212.K2RGE5"/>
<organism evidence="7 8">
    <name type="scientific">Macrophomina phaseolina (strain MS6)</name>
    <name type="common">Charcoal rot fungus</name>
    <dbReference type="NCBI Taxonomy" id="1126212"/>
    <lineage>
        <taxon>Eukaryota</taxon>
        <taxon>Fungi</taxon>
        <taxon>Dikarya</taxon>
        <taxon>Ascomycota</taxon>
        <taxon>Pezizomycotina</taxon>
        <taxon>Dothideomycetes</taxon>
        <taxon>Dothideomycetes incertae sedis</taxon>
        <taxon>Botryosphaeriales</taxon>
        <taxon>Botryosphaeriaceae</taxon>
        <taxon>Macrophomina</taxon>
    </lineage>
</organism>
<keyword evidence="4" id="KW-0862">Zinc</keyword>
<evidence type="ECO:0000313" key="7">
    <source>
        <dbReference type="EMBL" id="EKG09169.1"/>
    </source>
</evidence>
<reference evidence="7 8" key="1">
    <citation type="journal article" date="2012" name="BMC Genomics">
        <title>Tools to kill: Genome of one of the most destructive plant pathogenic fungi Macrophomina phaseolina.</title>
        <authorList>
            <person name="Islam M.S."/>
            <person name="Haque M.S."/>
            <person name="Islam M.M."/>
            <person name="Emdad E.M."/>
            <person name="Halim A."/>
            <person name="Hossen Q.M.M."/>
            <person name="Hossain M.Z."/>
            <person name="Ahmed B."/>
            <person name="Rahim S."/>
            <person name="Rahman M.S."/>
            <person name="Alam M.M."/>
            <person name="Hou S."/>
            <person name="Wan X."/>
            <person name="Saito J.A."/>
            <person name="Alam M."/>
        </authorList>
    </citation>
    <scope>NUCLEOTIDE SEQUENCE [LARGE SCALE GENOMIC DNA]</scope>
    <source>
        <strain evidence="7 8">MS6</strain>
    </source>
</reference>
<accession>K2RGE5</accession>
<dbReference type="PANTHER" id="PTHR46481">
    <property type="entry name" value="ZINC FINGER BED DOMAIN-CONTAINING PROTEIN 4"/>
    <property type="match status" value="1"/>
</dbReference>
<name>K2RGE5_MACPH</name>
<dbReference type="HOGENOM" id="CLU_1326607_0_0_1"/>
<dbReference type="SUPFAM" id="SSF53098">
    <property type="entry name" value="Ribonuclease H-like"/>
    <property type="match status" value="1"/>
</dbReference>
<evidence type="ECO:0000313" key="8">
    <source>
        <dbReference type="Proteomes" id="UP000007129"/>
    </source>
</evidence>
<evidence type="ECO:0000256" key="5">
    <source>
        <dbReference type="ARBA" id="ARBA00023242"/>
    </source>
</evidence>
<keyword evidence="3" id="KW-0863">Zinc-finger</keyword>
<dbReference type="GO" id="GO:0008270">
    <property type="term" value="F:zinc ion binding"/>
    <property type="evidence" value="ECO:0007669"/>
    <property type="project" value="UniProtKB-KW"/>
</dbReference>
<dbReference type="VEuPathDB" id="FungiDB:MPH_13839"/>
<dbReference type="InterPro" id="IPR012337">
    <property type="entry name" value="RNaseH-like_sf"/>
</dbReference>
<dbReference type="PANTHER" id="PTHR46481:SF10">
    <property type="entry name" value="ZINC FINGER BED DOMAIN-CONTAINING PROTEIN 39"/>
    <property type="match status" value="1"/>
</dbReference>
<evidence type="ECO:0000256" key="2">
    <source>
        <dbReference type="ARBA" id="ARBA00022723"/>
    </source>
</evidence>
<dbReference type="GO" id="GO:0005634">
    <property type="term" value="C:nucleus"/>
    <property type="evidence" value="ECO:0007669"/>
    <property type="project" value="UniProtKB-SubCell"/>
</dbReference>
<proteinExistence type="predicted"/>
<dbReference type="EMBL" id="AHHD01000760">
    <property type="protein sequence ID" value="EKG09169.1"/>
    <property type="molecule type" value="Genomic_DNA"/>
</dbReference>
<comment type="subcellular location">
    <subcellularLocation>
        <location evidence="1">Nucleus</location>
    </subcellularLocation>
</comment>
<dbReference type="InterPro" id="IPR052035">
    <property type="entry name" value="ZnF_BED_domain_contain"/>
</dbReference>
<dbReference type="InParanoid" id="K2RGE5"/>
<dbReference type="AlphaFoldDB" id="K2RGE5"/>
<evidence type="ECO:0000256" key="6">
    <source>
        <dbReference type="SAM" id="MobiDB-lite"/>
    </source>
</evidence>
<evidence type="ECO:0000256" key="4">
    <source>
        <dbReference type="ARBA" id="ARBA00022833"/>
    </source>
</evidence>